<evidence type="ECO:0000256" key="1">
    <source>
        <dbReference type="ARBA" id="ARBA00022723"/>
    </source>
</evidence>
<keyword evidence="8" id="KW-0436">Ligase</keyword>
<dbReference type="Proteomes" id="UP000807306">
    <property type="component" value="Unassembled WGS sequence"/>
</dbReference>
<feature type="transmembrane region" description="Helical" evidence="5">
    <location>
        <begin position="1331"/>
        <end position="1355"/>
    </location>
</feature>
<keyword evidence="5" id="KW-0472">Membrane</keyword>
<dbReference type="InterPro" id="IPR042099">
    <property type="entry name" value="ANL_N_sf"/>
</dbReference>
<dbReference type="PANTHER" id="PTHR43201">
    <property type="entry name" value="ACYL-COA SYNTHETASE"/>
    <property type="match status" value="1"/>
</dbReference>
<evidence type="ECO:0000256" key="5">
    <source>
        <dbReference type="SAM" id="Phobius"/>
    </source>
</evidence>
<dbReference type="GO" id="GO:0008270">
    <property type="term" value="F:zinc ion binding"/>
    <property type="evidence" value="ECO:0007669"/>
    <property type="project" value="UniProtKB-KW"/>
</dbReference>
<dbReference type="InterPro" id="IPR018957">
    <property type="entry name" value="Znf_C3HC4_RING-type"/>
</dbReference>
<dbReference type="PROSITE" id="PS00518">
    <property type="entry name" value="ZF_RING_1"/>
    <property type="match status" value="1"/>
</dbReference>
<evidence type="ECO:0000256" key="3">
    <source>
        <dbReference type="ARBA" id="ARBA00022833"/>
    </source>
</evidence>
<dbReference type="Pfam" id="PF00097">
    <property type="entry name" value="zf-C3HC4"/>
    <property type="match status" value="1"/>
</dbReference>
<evidence type="ECO:0000259" key="6">
    <source>
        <dbReference type="PROSITE" id="PS50075"/>
    </source>
</evidence>
<keyword evidence="1" id="KW-0479">Metal-binding</keyword>
<dbReference type="InterPro" id="IPR000873">
    <property type="entry name" value="AMP-dep_synth/lig_dom"/>
</dbReference>
<sequence length="1542" mass="169463">MVVLPSGPENAVALLALSTYHTCAPVNASCTPDELKQDALRLNAKAIVTTPDIHLRLRLETFREDLKCQIYHLVPRQSGPAGLFDLKLSGSDAFGTPLQPSLPHTLDDISLILHTSGTSGKKKVVRYSLRTLLVGTWCVVRSWNLSPTDVNLNMMPLFHVGGIVRNLLAPVLSGGSTIVCHGFDPVAFWTLATNLKATWYYAAPTVHHAILLSRPGNLTPKKDMRIRMICNAAGGLLPSLALELQSTFDATVLPSYGMTECMPIATPPLDYALDRPGCSGVPCGPQVSVRNPSNIEQEFSSGKPGAICVRGLPTFDGYETSSDPNVPLNVSVFSNNGWFDSGDLGYLDQDGYLYITGRSKEIINKGGEVVSPFEVEEAVMSVAKDRVHSTLAFSVDHDILQETIGLLVVPASGQPRLGLQQLHDRLKGHLHPSKWPFAIVYIDDLPKNSAGKPLRIGLSSRFGLEKLSDDVPALQRHYEASFSENSADISTPIPCSKVTIDYVLVDQVLRQLAEIRDVGLRSRPDGSLEAYLSSHSGAKPSAVNIINSIVNLIPGYLLPYGIYCMEGPLIRTSTGELDFERMYQASSEKSTALISNEQRVVQNIFAEILNLDPTSLHAASDFFLLGGNSLLLGKLSYHLRKRVGINIAVVDLFADCTVGAIASSLKTKQAPKPVRQDSMRDDDFKIDESQNSSTTAFSLDYDYERDPENLRALIGSRGSTNPLCLIVQLFPYLLFFPLKFALTWTTLLFLLSYLSLLTKGDYWERMAALFTSIVAARLLASTVSPVTAIVFKWIVIGRYRPGKYKLWSTYYLRWWIVNQSLRVAGRGIFSVHPSLTILYYRLLGARIGQGVQLDDDAMLYECDLITLEDGCHIDSTCLRGFRVEQDGYFTLAPTLVGKKAFINASTFISAGAQVPPGAVYGPHASSYDLSSQRMFAAYNRTLLPKPSIWLRIFVAYPLIFVVTFISYIPWMLAILAMISGAHISQEGLNDTEAVIYWFADTDRILFHAVSRVVRASIQPLVQVALGIVIKRVLGLNRETTLMAPSQLVLLRRYISSILLSRNVLRDVFSIIGSHYEGVSMIYRLMGAKIGKRIYWPGSGVYCPEPELLEIGDDVVFGSRSSLITTDRLGSGKIIIENGAMIADRVILLPGTRVRSQAVMGSGALGKRNATYESGSTWLGNEGGEAVCLNPGNSSSAPGDTRTPFGRAFYDRKAEYFVLPYSLVFIISVLVTILSAAYWSFNAVGAARILQHVQIHQGSRKLFSAGWYRYGVLYGLVATCFIITVSAQGIAAMLWVILTKWIIIGRRREGQFNWDKSSYCQRWQLHLTLSRFMYRGYGAGGVLAPLTGTAYMAWFYRAQGAKIGKNCAIWAGGKVGLMTEPDLVELGDDVNLDDCSVVSHLNSRGQFSLNKLKIGHGSAMRSGSRLLSGAAMEDSAMLCEHTLLTSGEIADSGASYIGWPGKKLEDDDSEKDSGKDISSVHLTCPLCRRFPKESTVSSCGHLFCQPCIEKSLSSRKYCPVCSEPATVKQLKRVHLSFVSEEKI</sequence>
<dbReference type="InterPro" id="IPR001841">
    <property type="entry name" value="Znf_RING"/>
</dbReference>
<dbReference type="SUPFAM" id="SSF51161">
    <property type="entry name" value="Trimeric LpxA-like enzymes"/>
    <property type="match status" value="3"/>
</dbReference>
<evidence type="ECO:0000256" key="4">
    <source>
        <dbReference type="PROSITE-ProRule" id="PRU00175"/>
    </source>
</evidence>
<dbReference type="InterPro" id="IPR017907">
    <property type="entry name" value="Znf_RING_CS"/>
</dbReference>
<keyword evidence="3" id="KW-0862">Zinc</keyword>
<dbReference type="Gene3D" id="3.30.300.30">
    <property type="match status" value="1"/>
</dbReference>
<dbReference type="SUPFAM" id="SSF56801">
    <property type="entry name" value="Acetyl-CoA synthetase-like"/>
    <property type="match status" value="1"/>
</dbReference>
<dbReference type="Gene3D" id="3.30.40.10">
    <property type="entry name" value="Zinc/RING finger domain, C3HC4 (zinc finger)"/>
    <property type="match status" value="1"/>
</dbReference>
<dbReference type="InterPro" id="IPR013083">
    <property type="entry name" value="Znf_RING/FYVE/PHD"/>
</dbReference>
<dbReference type="Gene3D" id="1.10.1200.10">
    <property type="entry name" value="ACP-like"/>
    <property type="match status" value="1"/>
</dbReference>
<protein>
    <submittedName>
        <fullName evidence="8">AMP-dependent synthetase and ligase</fullName>
    </submittedName>
</protein>
<feature type="transmembrane region" description="Helical" evidence="5">
    <location>
        <begin position="766"/>
        <end position="796"/>
    </location>
</feature>
<dbReference type="SUPFAM" id="SSF57850">
    <property type="entry name" value="RING/U-box"/>
    <property type="match status" value="1"/>
</dbReference>
<dbReference type="GO" id="GO:0031956">
    <property type="term" value="F:medium-chain fatty acid-CoA ligase activity"/>
    <property type="evidence" value="ECO:0007669"/>
    <property type="project" value="TreeGrafter"/>
</dbReference>
<feature type="domain" description="RING-type" evidence="7">
    <location>
        <begin position="1483"/>
        <end position="1521"/>
    </location>
</feature>
<evidence type="ECO:0000313" key="8">
    <source>
        <dbReference type="EMBL" id="KAF9528938.1"/>
    </source>
</evidence>
<keyword evidence="5" id="KW-0812">Transmembrane</keyword>
<gene>
    <name evidence="8" type="ORF">CPB83DRAFT_869279</name>
</gene>
<dbReference type="InterPro" id="IPR036736">
    <property type="entry name" value="ACP-like_sf"/>
</dbReference>
<comment type="caution">
    <text evidence="8">The sequence shown here is derived from an EMBL/GenBank/DDBJ whole genome shotgun (WGS) entry which is preliminary data.</text>
</comment>
<feature type="transmembrane region" description="Helical" evidence="5">
    <location>
        <begin position="1215"/>
        <end position="1240"/>
    </location>
</feature>
<dbReference type="Gene3D" id="2.160.10.10">
    <property type="entry name" value="Hexapeptide repeat proteins"/>
    <property type="match status" value="2"/>
</dbReference>
<reference evidence="8" key="1">
    <citation type="submission" date="2020-11" db="EMBL/GenBank/DDBJ databases">
        <authorList>
            <consortium name="DOE Joint Genome Institute"/>
            <person name="Ahrendt S."/>
            <person name="Riley R."/>
            <person name="Andreopoulos W."/>
            <person name="Labutti K."/>
            <person name="Pangilinan J."/>
            <person name="Ruiz-Duenas F.J."/>
            <person name="Barrasa J.M."/>
            <person name="Sanchez-Garcia M."/>
            <person name="Camarero S."/>
            <person name="Miyauchi S."/>
            <person name="Serrano A."/>
            <person name="Linde D."/>
            <person name="Babiker R."/>
            <person name="Drula E."/>
            <person name="Ayuso-Fernandez I."/>
            <person name="Pacheco R."/>
            <person name="Padilla G."/>
            <person name="Ferreira P."/>
            <person name="Barriuso J."/>
            <person name="Kellner H."/>
            <person name="Castanera R."/>
            <person name="Alfaro M."/>
            <person name="Ramirez L."/>
            <person name="Pisabarro A.G."/>
            <person name="Kuo A."/>
            <person name="Tritt A."/>
            <person name="Lipzen A."/>
            <person name="He G."/>
            <person name="Yan M."/>
            <person name="Ng V."/>
            <person name="Cullen D."/>
            <person name="Martin F."/>
            <person name="Rosso M.-N."/>
            <person name="Henrissat B."/>
            <person name="Hibbett D."/>
            <person name="Martinez A.T."/>
            <person name="Grigoriev I.V."/>
        </authorList>
    </citation>
    <scope>NUCLEOTIDE SEQUENCE</scope>
    <source>
        <strain evidence="8">CBS 506.95</strain>
    </source>
</reference>
<dbReference type="PROSITE" id="PS50089">
    <property type="entry name" value="ZF_RING_2"/>
    <property type="match status" value="1"/>
</dbReference>
<dbReference type="SMART" id="SM00184">
    <property type="entry name" value="RING"/>
    <property type="match status" value="1"/>
</dbReference>
<dbReference type="Gene3D" id="3.40.50.12780">
    <property type="entry name" value="N-terminal domain of ligase-like"/>
    <property type="match status" value="1"/>
</dbReference>
<dbReference type="PROSITE" id="PS50075">
    <property type="entry name" value="CARRIER"/>
    <property type="match status" value="1"/>
</dbReference>
<dbReference type="Pfam" id="PF00550">
    <property type="entry name" value="PP-binding"/>
    <property type="match status" value="1"/>
</dbReference>
<evidence type="ECO:0000259" key="7">
    <source>
        <dbReference type="PROSITE" id="PS50089"/>
    </source>
</evidence>
<accession>A0A9P6EG51</accession>
<dbReference type="EMBL" id="MU157849">
    <property type="protein sequence ID" value="KAF9528938.1"/>
    <property type="molecule type" value="Genomic_DNA"/>
</dbReference>
<dbReference type="InterPro" id="IPR009081">
    <property type="entry name" value="PP-bd_ACP"/>
</dbReference>
<dbReference type="SUPFAM" id="SSF47336">
    <property type="entry name" value="ACP-like"/>
    <property type="match status" value="1"/>
</dbReference>
<keyword evidence="2 4" id="KW-0863">Zinc-finger</keyword>
<keyword evidence="9" id="KW-1185">Reference proteome</keyword>
<dbReference type="OrthoDB" id="3633556at2759"/>
<organism evidence="8 9">
    <name type="scientific">Crepidotus variabilis</name>
    <dbReference type="NCBI Taxonomy" id="179855"/>
    <lineage>
        <taxon>Eukaryota</taxon>
        <taxon>Fungi</taxon>
        <taxon>Dikarya</taxon>
        <taxon>Basidiomycota</taxon>
        <taxon>Agaricomycotina</taxon>
        <taxon>Agaricomycetes</taxon>
        <taxon>Agaricomycetidae</taxon>
        <taxon>Agaricales</taxon>
        <taxon>Agaricineae</taxon>
        <taxon>Crepidotaceae</taxon>
        <taxon>Crepidotus</taxon>
    </lineage>
</organism>
<feature type="transmembrane region" description="Helical" evidence="5">
    <location>
        <begin position="948"/>
        <end position="978"/>
    </location>
</feature>
<dbReference type="PANTHER" id="PTHR43201:SF10">
    <property type="entry name" value="CARRIER DOMAIN-CONTAINING PROTEIN"/>
    <property type="match status" value="1"/>
</dbReference>
<name>A0A9P6EG51_9AGAR</name>
<feature type="transmembrane region" description="Helical" evidence="5">
    <location>
        <begin position="729"/>
        <end position="754"/>
    </location>
</feature>
<keyword evidence="5" id="KW-1133">Transmembrane helix</keyword>
<dbReference type="InterPro" id="IPR045851">
    <property type="entry name" value="AMP-bd_C_sf"/>
</dbReference>
<feature type="domain" description="Carrier" evidence="6">
    <location>
        <begin position="592"/>
        <end position="669"/>
    </location>
</feature>
<proteinExistence type="predicted"/>
<dbReference type="Pfam" id="PF00501">
    <property type="entry name" value="AMP-binding"/>
    <property type="match status" value="1"/>
</dbReference>
<evidence type="ECO:0000256" key="2">
    <source>
        <dbReference type="ARBA" id="ARBA00022771"/>
    </source>
</evidence>
<dbReference type="InterPro" id="IPR011004">
    <property type="entry name" value="Trimer_LpxA-like_sf"/>
</dbReference>
<dbReference type="GO" id="GO:0006631">
    <property type="term" value="P:fatty acid metabolic process"/>
    <property type="evidence" value="ECO:0007669"/>
    <property type="project" value="TreeGrafter"/>
</dbReference>
<feature type="transmembrane region" description="Helical" evidence="5">
    <location>
        <begin position="1271"/>
        <end position="1297"/>
    </location>
</feature>
<evidence type="ECO:0000313" key="9">
    <source>
        <dbReference type="Proteomes" id="UP000807306"/>
    </source>
</evidence>